<dbReference type="Pfam" id="PF10098">
    <property type="entry name" value="DUF2336"/>
    <property type="match status" value="1"/>
</dbReference>
<organism evidence="1 2">
    <name type="scientific">Roseibium polysiphoniae</name>
    <dbReference type="NCBI Taxonomy" id="2571221"/>
    <lineage>
        <taxon>Bacteria</taxon>
        <taxon>Pseudomonadati</taxon>
        <taxon>Pseudomonadota</taxon>
        <taxon>Alphaproteobacteria</taxon>
        <taxon>Hyphomicrobiales</taxon>
        <taxon>Stappiaceae</taxon>
        <taxon>Roseibium</taxon>
    </lineage>
</organism>
<protein>
    <submittedName>
        <fullName evidence="1">DUF2336 domain-containing protein</fullName>
    </submittedName>
</protein>
<proteinExistence type="predicted"/>
<reference evidence="1" key="2">
    <citation type="journal article" date="2021" name="Microorganisms">
        <title>Bacterial Dimethylsulfoniopropionate Biosynthesis in the East China Sea.</title>
        <authorList>
            <person name="Liu J."/>
            <person name="Zhang Y."/>
            <person name="Liu J."/>
            <person name="Zhong H."/>
            <person name="Williams B.T."/>
            <person name="Zheng Y."/>
            <person name="Curson A.R.J."/>
            <person name="Sun C."/>
            <person name="Sun H."/>
            <person name="Song D."/>
            <person name="Wagner Mackenzie B."/>
            <person name="Bermejo Martinez A."/>
            <person name="Todd J.D."/>
            <person name="Zhang X.H."/>
        </authorList>
    </citation>
    <scope>NUCLEOTIDE SEQUENCE</scope>
    <source>
        <strain evidence="1">AESS21</strain>
    </source>
</reference>
<name>A0A944C9Y1_9HYPH</name>
<accession>A0A944C9Y1</accession>
<sequence length="331" mass="37249">MLDSLIEQAKDISSDKQKKLVEHVTAQFVERASLQRREEIETYNGILEGVYDKLPPEDRQKISDRLTDVEATSSVLAAKVARDDLPIARRMISESKSLKENDLLKLAAETSQEHMLEIAKRDHLSSRLTKKLIDRGGKAVHKSLALNLGAEMTAEDFERVVKELPKQMGDKVRHLRKSNEQLLEDLFKDDSEAMTGAPIEKKEARIPVRQWMMGIKSGQVTLTKAISQMAMEKNLYDITLMLSVVSGLEHKHVLSLMNRFDSSGIATLCRASGIDDTAYSGICTCRCHHLKFPTSTGNKWLTNYHVLDPTDAKRLLELMKYKLTSVNGEAA</sequence>
<dbReference type="RefSeq" id="WP_213214529.1">
    <property type="nucleotide sequence ID" value="NZ_JBDWBU010000069.1"/>
</dbReference>
<evidence type="ECO:0000313" key="2">
    <source>
        <dbReference type="Proteomes" id="UP000705379"/>
    </source>
</evidence>
<reference evidence="1" key="1">
    <citation type="submission" date="2018-08" db="EMBL/GenBank/DDBJ databases">
        <authorList>
            <person name="Jin W."/>
            <person name="Wang H."/>
            <person name="Yang Y."/>
            <person name="Li M."/>
            <person name="Liu J."/>
        </authorList>
    </citation>
    <scope>NUCLEOTIDE SEQUENCE</scope>
    <source>
        <strain evidence="1">AESS21</strain>
    </source>
</reference>
<dbReference type="AlphaFoldDB" id="A0A944C9Y1"/>
<dbReference type="EMBL" id="QTKU01000001">
    <property type="protein sequence ID" value="MBS8258770.1"/>
    <property type="molecule type" value="Genomic_DNA"/>
</dbReference>
<dbReference type="Proteomes" id="UP000705379">
    <property type="component" value="Unassembled WGS sequence"/>
</dbReference>
<dbReference type="InterPro" id="IPR019285">
    <property type="entry name" value="DUF2336"/>
</dbReference>
<gene>
    <name evidence="1" type="ORF">DYI23_00945</name>
</gene>
<evidence type="ECO:0000313" key="1">
    <source>
        <dbReference type="EMBL" id="MBS8258770.1"/>
    </source>
</evidence>
<comment type="caution">
    <text evidence="1">The sequence shown here is derived from an EMBL/GenBank/DDBJ whole genome shotgun (WGS) entry which is preliminary data.</text>
</comment>